<evidence type="ECO:0000313" key="3">
    <source>
        <dbReference type="Proteomes" id="UP000202478"/>
    </source>
</evidence>
<dbReference type="GO" id="GO:0004519">
    <property type="term" value="F:endonuclease activity"/>
    <property type="evidence" value="ECO:0007669"/>
    <property type="project" value="InterPro"/>
</dbReference>
<dbReference type="Proteomes" id="UP000202478">
    <property type="component" value="Segment"/>
</dbReference>
<sequence>MQEFDDDYDYDLDDVYSKIKKPGVKIKYTEYEEKELAKCAADPIYFMENYFYIVSKGGEILFKPYEYQKEMVRNFQGYTNNVMLTARQMGKLLINSTPILTPTGFSTIGELKVGDIIYGADGKKTKISYITPDTPDMVLYDIKFSNGETITACEDHLWNISTTDWQRWGNKTKTLSTKELIPLFNQYQSRSKPARMFIEHCETIEFDETSTNFDPYMVGLWLGDGDTKSNRLTHSKDDYLFYKSYFNDEISDYLKDERKNDCGYSKINFDFKQFIRDGKKYIPDEYIFTSVENRLKLLQGLMDSDGTAERTGMYLQFFNNNKDIIDSFRLILSTLGIKSTVVEKQKTYTYKGEKIKSPNISYMVQFKTTKYDMFMLPRKLEKQYLKEYVHPKNNRIYIESITLSESTEMGRCLQVDNEDHLFLCGKTLIPTHNTTVAAAYILWYAMFNPTKTVLLLGNVLSTAKEIMERIQFAYELCPDFIRDGVEKYNVTEVRFENKSRIIARATTPSAARGLSVNLLYLDEFAFVQESFQADFWSAVSPTLASSNGRCIITSTPNTEYDQFATIWNESQRFSTDDGIELDPTGAGINDFKGIMVRWDSHPDRTPEWAAKEEYKIGTSRFKREYNCEFVTYQETLIDGIKLSEIKHRTVREPIKRTDDVYWYKPIEYGMTYVLGLDPSGGTGGDDAAIQVYELPTLRQVAEWKHNKMLITDQVKLMRKILMQIAYEMQELGAKNIEDHLFWTIENNGIGESGILAIQTLGIENFPGTMVNEPRRTRTGRIRKGMTTSKSTKKTANLHMQKLMETYRMEVASPNLHRQLTDYIRRGTDFLFEAKAGCRDDLVSATLLVVRLIDIISKFEDNTAEVIGESLDDYDEEFFEPLGYMITYTR</sequence>
<dbReference type="OrthoDB" id="2011at10239"/>
<dbReference type="PROSITE" id="PS50819">
    <property type="entry name" value="INTEIN_ENDONUCLEASE"/>
    <property type="match status" value="1"/>
</dbReference>
<dbReference type="SUPFAM" id="SSF55608">
    <property type="entry name" value="Homing endonucleases"/>
    <property type="match status" value="1"/>
</dbReference>
<evidence type="ECO:0000259" key="1">
    <source>
        <dbReference type="PROSITE" id="PS50819"/>
    </source>
</evidence>
<dbReference type="InterPro" id="IPR027434">
    <property type="entry name" value="Homing_endonucl"/>
</dbReference>
<dbReference type="RefSeq" id="YP_010843026.1">
    <property type="nucleotide sequence ID" value="NC_027399.1"/>
</dbReference>
<proteinExistence type="predicted"/>
<feature type="domain" description="DOD-type homing endonuclease" evidence="1">
    <location>
        <begin position="217"/>
        <end position="337"/>
    </location>
</feature>
<dbReference type="EMBL" id="AB897757">
    <property type="protein sequence ID" value="BAQ02807.1"/>
    <property type="molecule type" value="Genomic_DNA"/>
</dbReference>
<evidence type="ECO:0000313" key="2">
    <source>
        <dbReference type="EMBL" id="BAQ02807.1"/>
    </source>
</evidence>
<organismHost>
    <name type="scientific">Klebsiella</name>
    <dbReference type="NCBI Taxonomy" id="570"/>
</organismHost>
<dbReference type="KEGG" id="vg:80645211"/>
<organism evidence="2 3">
    <name type="scientific">Klebsiella phage K64-1</name>
    <name type="common">Bacteriophage K64-1</name>
    <dbReference type="NCBI Taxonomy" id="1439894"/>
    <lineage>
        <taxon>Viruses</taxon>
        <taxon>Duplodnaviria</taxon>
        <taxon>Heunggongvirae</taxon>
        <taxon>Uroviricota</taxon>
        <taxon>Caudoviricetes</taxon>
        <taxon>Alcyoneusvirus</taxon>
        <taxon>Alcyoneusvirus K641</taxon>
    </lineage>
</organism>
<reference evidence="2 3" key="1">
    <citation type="journal article" date="2014" name="Antimicrob. Agents Chemother.">
        <title>Identification of capsular types in carbapenem-resistant Klebsiella pneumoniae strains by wzc sequencing and implications in capsule depolymerase treatment.</title>
        <authorList>
            <person name="Pan Y.-J."/>
            <person name="Lin T.-L."/>
            <person name="Lin Y.-T."/>
            <person name="Su P.-A."/>
            <person name="Chen C.-T."/>
            <person name="Hsieh P.-F."/>
            <person name="Hsu C.-R."/>
            <person name="Chen C.-C."/>
            <person name="Hsieh Y.-C."/>
            <person name="Wang J.-T."/>
        </authorList>
    </citation>
    <scope>NUCLEOTIDE SEQUENCE [LARGE SCALE GENOMIC DNA]</scope>
</reference>
<dbReference type="Gene3D" id="3.10.28.10">
    <property type="entry name" value="Homing endonucleases"/>
    <property type="match status" value="1"/>
</dbReference>
<dbReference type="InterPro" id="IPR027417">
    <property type="entry name" value="P-loop_NTPase"/>
</dbReference>
<name>A0A0A8JBN0_BPK64</name>
<protein>
    <submittedName>
        <fullName evidence="2">Large terminase protein</fullName>
    </submittedName>
</protein>
<dbReference type="InterPro" id="IPR036844">
    <property type="entry name" value="Hint_dom_sf"/>
</dbReference>
<dbReference type="Gene3D" id="3.40.50.300">
    <property type="entry name" value="P-loop containing nucleotide triphosphate hydrolases"/>
    <property type="match status" value="2"/>
</dbReference>
<dbReference type="Pfam" id="PF03237">
    <property type="entry name" value="Terminase_6N"/>
    <property type="match status" value="1"/>
</dbReference>
<dbReference type="Pfam" id="PF14528">
    <property type="entry name" value="LAGLIDADG_3"/>
    <property type="match status" value="1"/>
</dbReference>
<dbReference type="GeneID" id="80645211"/>
<dbReference type="InterPro" id="IPR004860">
    <property type="entry name" value="LAGLIDADG_dom"/>
</dbReference>
<accession>A0A0A8JBN0</accession>
<dbReference type="Gene3D" id="3.30.420.240">
    <property type="match status" value="1"/>
</dbReference>
<dbReference type="InterPro" id="IPR004042">
    <property type="entry name" value="Intein_endonuc_central"/>
</dbReference>
<dbReference type="SUPFAM" id="SSF51294">
    <property type="entry name" value="Hedgehog/intein (Hint) domain"/>
    <property type="match status" value="1"/>
</dbReference>
<keyword evidence="3" id="KW-1185">Reference proteome</keyword>